<keyword evidence="2" id="KW-1185">Reference proteome</keyword>
<accession>A0ABU4K3M2</accession>
<proteinExistence type="predicted"/>
<name>A0ABU4K3M2_9ACTN</name>
<dbReference type="Pfam" id="PF11583">
    <property type="entry name" value="AurF"/>
    <property type="match status" value="1"/>
</dbReference>
<comment type="caution">
    <text evidence="1">The sequence shown here is derived from an EMBL/GenBank/DDBJ whole genome shotgun (WGS) entry which is preliminary data.</text>
</comment>
<dbReference type="Proteomes" id="UP001278571">
    <property type="component" value="Unassembled WGS sequence"/>
</dbReference>
<organism evidence="1 2">
    <name type="scientific">Streptomyces roseolus</name>
    <dbReference type="NCBI Taxonomy" id="67358"/>
    <lineage>
        <taxon>Bacteria</taxon>
        <taxon>Bacillati</taxon>
        <taxon>Actinomycetota</taxon>
        <taxon>Actinomycetes</taxon>
        <taxon>Kitasatosporales</taxon>
        <taxon>Streptomycetaceae</taxon>
        <taxon>Streptomyces</taxon>
    </lineage>
</organism>
<evidence type="ECO:0000313" key="1">
    <source>
        <dbReference type="EMBL" id="MDX2292338.1"/>
    </source>
</evidence>
<dbReference type="EMBL" id="JAWJZF010000295">
    <property type="protein sequence ID" value="MDX2292338.1"/>
    <property type="molecule type" value="Genomic_DNA"/>
</dbReference>
<dbReference type="RefSeq" id="WP_319008832.1">
    <property type="nucleotide sequence ID" value="NZ_JAWJZF010000295.1"/>
</dbReference>
<gene>
    <name evidence="1" type="ORF">R2363_09155</name>
</gene>
<dbReference type="InterPro" id="IPR012348">
    <property type="entry name" value="RNR-like"/>
</dbReference>
<evidence type="ECO:0000313" key="2">
    <source>
        <dbReference type="Proteomes" id="UP001278571"/>
    </source>
</evidence>
<dbReference type="InterPro" id="IPR025859">
    <property type="entry name" value="AurF/CmlI"/>
</dbReference>
<sequence>MGCSALSVCPRLSLMSAEAEAPVDGPAGPEQEPEYRSPFGNWFERASVRQAPRRMVVDDGTQQYFSPDLVPVAGHPLVKALDGAHYDELLVQHLYRYLDFTAKLEYLVVNPVLLRIAHGTDGMRLPAQMRFDALKMYCDEAYHGLFSVDLTRQVEERTGIVPRTPVQPFFLRRLKEITEELPAEERGLAELLFVIISETLISASLAEVPAVDGVVSAVRETIRDHALDEGRHHAYFAAFLKYLWGTLTPRQRHRAGLLVPRLMHAFLHPDMDALREELAGYGMPRDDVEQVLAEVFTPAVLSEHALATSRQTRHYFELLGACSSAEAVEELVRYGFV</sequence>
<protein>
    <submittedName>
        <fullName evidence="1">Diiron oxygenase</fullName>
    </submittedName>
</protein>
<dbReference type="Gene3D" id="1.10.620.20">
    <property type="entry name" value="Ribonucleotide Reductase, subunit A"/>
    <property type="match status" value="1"/>
</dbReference>
<reference evidence="1 2" key="1">
    <citation type="submission" date="2023-10" db="EMBL/GenBank/DDBJ databases">
        <authorList>
            <person name="Wang X.X."/>
        </authorList>
    </citation>
    <scope>NUCLEOTIDE SEQUENCE [LARGE SCALE GENOMIC DNA]</scope>
    <source>
        <strain evidence="1 2">NBRC 12816</strain>
    </source>
</reference>